<dbReference type="CDD" id="cd07034">
    <property type="entry name" value="TPP_PYR_PFOR_IOR-alpha_like"/>
    <property type="match status" value="1"/>
</dbReference>
<dbReference type="PANTHER" id="PTHR48084:SF3">
    <property type="entry name" value="SUBUNIT OF PYRUVATE:FLAVODOXIN OXIDOREDUCTASE"/>
    <property type="match status" value="1"/>
</dbReference>
<evidence type="ECO:0000259" key="9">
    <source>
        <dbReference type="Pfam" id="PF20169"/>
    </source>
</evidence>
<dbReference type="Pfam" id="PF01558">
    <property type="entry name" value="POR"/>
    <property type="match status" value="1"/>
</dbReference>
<dbReference type="InterPro" id="IPR002869">
    <property type="entry name" value="Pyrv_flavodox_OxRed_cen"/>
</dbReference>
<dbReference type="GO" id="GO:0044281">
    <property type="term" value="P:small molecule metabolic process"/>
    <property type="evidence" value="ECO:0007669"/>
    <property type="project" value="UniProtKB-ARBA"/>
</dbReference>
<evidence type="ECO:0000256" key="3">
    <source>
        <dbReference type="ARBA" id="ARBA00022982"/>
    </source>
</evidence>
<dbReference type="InterPro" id="IPR019752">
    <property type="entry name" value="Pyrv/ketoisovalerate_OxRed_cat"/>
</dbReference>
<keyword evidence="6" id="KW-0411">Iron-sulfur</keyword>
<dbReference type="InterPro" id="IPR051457">
    <property type="entry name" value="2-oxoacid:Fd_oxidoreductase"/>
</dbReference>
<dbReference type="GO" id="GO:0051539">
    <property type="term" value="F:4 iron, 4 sulfur cluster binding"/>
    <property type="evidence" value="ECO:0007669"/>
    <property type="project" value="UniProtKB-KW"/>
</dbReference>
<accession>A0A6M4GU07</accession>
<evidence type="ECO:0000259" key="7">
    <source>
        <dbReference type="Pfam" id="PF01558"/>
    </source>
</evidence>
<sequence>MPQALTVTLEDKYTQPSGRIYLTGTQALVRLAMIQRERDVLAGLNTGGFISGYRGSPLGGFDQALWKAKKHLKDHHIHFTPGVNEELAATAVWGSQQVGLFPGPKYDGVFAIWYGKGPGVDRSGDVFKHANAAGSSKHGGVLLLAGDDHACKSSTLPHQSEHAFDAAMIPVLYPTGVQEIIEMGLHGIAMSRYSGCYVAFKVISETVDSSASITLDPENPRIILPELTDLPAGGLNIRWPDAPMDQELRLQHDKIYAALAYARANKLNRITIDSPNPRLGIIASGKSYLDVLQALEDLGIDEKHAAEIGIRLYKVGMPWPLESNGVREFAEGLDEVLVVEEKRQVIEYQMKEQLYNWRDDVRPRVVGKYDEHGEWEVHRSEWLLPAAGELTPAMIARVIAQRIGKFYTSKIVEARLKFIESKEAELARPRNKIARIPYFCSGCPHNTSTKVPEGSKALAGIGCHYMAIWIRPEQTMTFTQMGGEGVPWVGIQPFTETKHVFANLGDGTYYHSGLLAIRQSVAANSNITYKILYNDAVAMTGGQTHDGPLTVPMITEQVHAEGVKKVIVVSDEPEKYPANAEFSPGVTIHHRDDLDAVQREMREVKGTTVIVYDQTCAAEKRRRRKRGTFPDPQKRVMINELVCEGCGDCSKKSNCLSVVPVETEFGRKRAIDQSSCNKDYSCVKGFCPSFVTIEGGTLRKKKGVAQSVEQMLPEPTQPSLESPYGILVTGVGGTGVVTIGALLGMAAHIEGKGAAVLDMAGLAQKGGSVYTHIRLAAKPEDIHAVRIAAGEANLVIGADMIVSASDEAIAKMQRGHTRAVINGDVAPTGGFTTNPDLQVPAREMAESIREATGEGAADFVDASTIATALLGDSIATNLFMVGYAFQKGLIPLTSTAIRQAVELNGAAVESNLKAFDWGRRAAHDLASVKLIATPPEATPESQRLSESLDEMIQRRRTFLVGYQNEAYAKRYVDFVERIRTLENEKVPGSTALGEAVARYLFKLMAYKDEYEVARLYTDTDFLKRVSETFEGDFKVNVHLAPPMLSKIDPATGEPAKRTFGPWMMSAFRVLAKLKGLRGTALDIFGYTHERKTERQLIADYESVMSEVIEKLDATNLGMGVHLATIPEHIRGYGPVKERHLKDAKAREAEYLAQFRNPGALKERPVTIPIKVAA</sequence>
<evidence type="ECO:0000259" key="8">
    <source>
        <dbReference type="Pfam" id="PF02775"/>
    </source>
</evidence>
<dbReference type="SUPFAM" id="SSF53323">
    <property type="entry name" value="Pyruvate-ferredoxin oxidoreductase, PFOR, domain III"/>
    <property type="match status" value="1"/>
</dbReference>
<organism evidence="10 11">
    <name type="scientific">Usitatibacter rugosus</name>
    <dbReference type="NCBI Taxonomy" id="2732067"/>
    <lineage>
        <taxon>Bacteria</taxon>
        <taxon>Pseudomonadati</taxon>
        <taxon>Pseudomonadota</taxon>
        <taxon>Betaproteobacteria</taxon>
        <taxon>Nitrosomonadales</taxon>
        <taxon>Usitatibacteraceae</taxon>
        <taxon>Usitatibacter</taxon>
    </lineage>
</organism>
<dbReference type="SUPFAM" id="SSF52518">
    <property type="entry name" value="Thiamin diphosphate-binding fold (THDP-binding)"/>
    <property type="match status" value="2"/>
</dbReference>
<dbReference type="AlphaFoldDB" id="A0A6M4GU07"/>
<keyword evidence="3" id="KW-0249">Electron transport</keyword>
<dbReference type="InterPro" id="IPR029061">
    <property type="entry name" value="THDP-binding"/>
</dbReference>
<keyword evidence="1" id="KW-0813">Transport</keyword>
<dbReference type="NCBIfam" id="NF009588">
    <property type="entry name" value="PRK13029.1"/>
    <property type="match status" value="1"/>
</dbReference>
<dbReference type="Pfam" id="PF02775">
    <property type="entry name" value="TPP_enzyme_C"/>
    <property type="match status" value="1"/>
</dbReference>
<evidence type="ECO:0000256" key="4">
    <source>
        <dbReference type="ARBA" id="ARBA00023002"/>
    </source>
</evidence>
<dbReference type="KEGG" id="uru:DSM104443_01539"/>
<evidence type="ECO:0000256" key="1">
    <source>
        <dbReference type="ARBA" id="ARBA00022448"/>
    </source>
</evidence>
<evidence type="ECO:0008006" key="12">
    <source>
        <dbReference type="Google" id="ProtNLM"/>
    </source>
</evidence>
<proteinExistence type="predicted"/>
<evidence type="ECO:0000313" key="10">
    <source>
        <dbReference type="EMBL" id="QJR10475.1"/>
    </source>
</evidence>
<keyword evidence="5" id="KW-0408">Iron</keyword>
<evidence type="ECO:0000313" key="11">
    <source>
        <dbReference type="Proteomes" id="UP000501534"/>
    </source>
</evidence>
<dbReference type="GO" id="GO:0045333">
    <property type="term" value="P:cellular respiration"/>
    <property type="evidence" value="ECO:0007669"/>
    <property type="project" value="UniProtKB-ARBA"/>
</dbReference>
<dbReference type="InterPro" id="IPR002880">
    <property type="entry name" value="Pyrv_Fd/Flavodoxin_OxRdtase_N"/>
</dbReference>
<dbReference type="InterPro" id="IPR046667">
    <property type="entry name" value="DUF6537"/>
</dbReference>
<evidence type="ECO:0000256" key="2">
    <source>
        <dbReference type="ARBA" id="ARBA00022485"/>
    </source>
</evidence>
<reference evidence="10 11" key="1">
    <citation type="submission" date="2020-04" db="EMBL/GenBank/DDBJ databases">
        <title>Usitatibacter rugosus gen. nov., sp. nov. and Usitatibacter palustris sp. nov., novel members of Usitatibacteraceae fam. nov. within the order Nitrosomonadales isolated from soil.</title>
        <authorList>
            <person name="Huber K.J."/>
            <person name="Neumann-Schaal M."/>
            <person name="Geppert A."/>
            <person name="Luckner M."/>
            <person name="Wanner G."/>
            <person name="Overmann J."/>
        </authorList>
    </citation>
    <scope>NUCLEOTIDE SEQUENCE [LARGE SCALE GENOMIC DNA]</scope>
    <source>
        <strain evidence="10 11">0125_3</strain>
    </source>
</reference>
<dbReference type="RefSeq" id="WP_171091014.1">
    <property type="nucleotide sequence ID" value="NZ_CP053069.1"/>
</dbReference>
<protein>
    <recommendedName>
        <fullName evidence="12">Indolepyruvate ferredoxin oxidoreductase</fullName>
    </recommendedName>
</protein>
<dbReference type="Gene3D" id="3.40.50.970">
    <property type="match status" value="1"/>
</dbReference>
<dbReference type="InterPro" id="IPR011766">
    <property type="entry name" value="TPP_enzyme_TPP-bd"/>
</dbReference>
<feature type="domain" description="Pyruvate/ketoisovalerate oxidoreductase catalytic" evidence="7">
    <location>
        <begin position="732"/>
        <end position="919"/>
    </location>
</feature>
<keyword evidence="11" id="KW-1185">Reference proteome</keyword>
<dbReference type="SUPFAM" id="SSF52922">
    <property type="entry name" value="TK C-terminal domain-like"/>
    <property type="match status" value="1"/>
</dbReference>
<feature type="domain" description="DUF6537" evidence="9">
    <location>
        <begin position="948"/>
        <end position="1148"/>
    </location>
</feature>
<evidence type="ECO:0000256" key="6">
    <source>
        <dbReference type="ARBA" id="ARBA00023014"/>
    </source>
</evidence>
<evidence type="ECO:0000256" key="5">
    <source>
        <dbReference type="ARBA" id="ARBA00023004"/>
    </source>
</evidence>
<keyword evidence="2" id="KW-0004">4Fe-4S</keyword>
<keyword evidence="4" id="KW-0560">Oxidoreductase</keyword>
<dbReference type="GO" id="GO:0030976">
    <property type="term" value="F:thiamine pyrophosphate binding"/>
    <property type="evidence" value="ECO:0007669"/>
    <property type="project" value="InterPro"/>
</dbReference>
<dbReference type="Gene3D" id="3.40.920.10">
    <property type="entry name" value="Pyruvate-ferredoxin oxidoreductase, PFOR, domain III"/>
    <property type="match status" value="1"/>
</dbReference>
<feature type="domain" description="Thiamine pyrophosphate enzyme TPP-binding" evidence="8">
    <location>
        <begin position="460"/>
        <end position="610"/>
    </location>
</feature>
<dbReference type="NCBIfam" id="NF009589">
    <property type="entry name" value="PRK13030.1"/>
    <property type="match status" value="1"/>
</dbReference>
<keyword evidence="2" id="KW-0479">Metal-binding</keyword>
<dbReference type="Proteomes" id="UP000501534">
    <property type="component" value="Chromosome"/>
</dbReference>
<dbReference type="Pfam" id="PF20169">
    <property type="entry name" value="DUF6537"/>
    <property type="match status" value="1"/>
</dbReference>
<dbReference type="CDD" id="cd02008">
    <property type="entry name" value="TPP_IOR_alpha"/>
    <property type="match status" value="1"/>
</dbReference>
<dbReference type="InterPro" id="IPR009014">
    <property type="entry name" value="Transketo_C/PFOR_II"/>
</dbReference>
<dbReference type="GO" id="GO:0016625">
    <property type="term" value="F:oxidoreductase activity, acting on the aldehyde or oxo group of donors, iron-sulfur protein as acceptor"/>
    <property type="evidence" value="ECO:0007669"/>
    <property type="project" value="UniProtKB-ARBA"/>
</dbReference>
<name>A0A6M4GU07_9PROT</name>
<dbReference type="PANTHER" id="PTHR48084">
    <property type="entry name" value="2-OXOGLUTARATE OXIDOREDUCTASE SUBUNIT KORB-RELATED"/>
    <property type="match status" value="1"/>
</dbReference>
<dbReference type="EMBL" id="CP053069">
    <property type="protein sequence ID" value="QJR10475.1"/>
    <property type="molecule type" value="Genomic_DNA"/>
</dbReference>
<gene>
    <name evidence="10" type="ORF">DSM104443_01539</name>
</gene>